<dbReference type="PANTHER" id="PTHR38471">
    <property type="entry name" value="FOUR HELIX BUNDLE PROTEIN"/>
    <property type="match status" value="1"/>
</dbReference>
<evidence type="ECO:0000313" key="2">
    <source>
        <dbReference type="Proteomes" id="UP000178820"/>
    </source>
</evidence>
<accession>A0A1G2I4H3</accession>
<dbReference type="STRING" id="1802207.A3D44_02575"/>
<protein>
    <recommendedName>
        <fullName evidence="3">Four helix bundle protein</fullName>
    </recommendedName>
</protein>
<sequence>MNDDNKIRRFTDLHAWQEGHKLVLMVYRNTETFPDKERFGIIDQMRRAVISLTSNIAEGFSRRSSKEKNRFYCMAQASLVELQNQLIISRDIGYLSNDEFKIIADQSVVANKLLNGLLKATKDKKFES</sequence>
<dbReference type="Gene3D" id="1.20.1440.60">
    <property type="entry name" value="23S rRNA-intervening sequence"/>
    <property type="match status" value="1"/>
</dbReference>
<dbReference type="CDD" id="cd16377">
    <property type="entry name" value="23S_rRNA_IVP_like"/>
    <property type="match status" value="1"/>
</dbReference>
<dbReference type="Proteomes" id="UP000178820">
    <property type="component" value="Unassembled WGS sequence"/>
</dbReference>
<evidence type="ECO:0000313" key="1">
    <source>
        <dbReference type="EMBL" id="OGZ69320.1"/>
    </source>
</evidence>
<name>A0A1G2I4H3_9BACT</name>
<organism evidence="1 2">
    <name type="scientific">Candidatus Staskawiczbacteria bacterium RIFCSPHIGHO2_02_FULL_42_22</name>
    <dbReference type="NCBI Taxonomy" id="1802207"/>
    <lineage>
        <taxon>Bacteria</taxon>
        <taxon>Candidatus Staskawicziibacteriota</taxon>
    </lineage>
</organism>
<dbReference type="AlphaFoldDB" id="A0A1G2I4H3"/>
<reference evidence="1 2" key="1">
    <citation type="journal article" date="2016" name="Nat. Commun.">
        <title>Thousands of microbial genomes shed light on interconnected biogeochemical processes in an aquifer system.</title>
        <authorList>
            <person name="Anantharaman K."/>
            <person name="Brown C.T."/>
            <person name="Hug L.A."/>
            <person name="Sharon I."/>
            <person name="Castelle C.J."/>
            <person name="Probst A.J."/>
            <person name="Thomas B.C."/>
            <person name="Singh A."/>
            <person name="Wilkins M.J."/>
            <person name="Karaoz U."/>
            <person name="Brodie E.L."/>
            <person name="Williams K.H."/>
            <person name="Hubbard S.S."/>
            <person name="Banfield J.F."/>
        </authorList>
    </citation>
    <scope>NUCLEOTIDE SEQUENCE [LARGE SCALE GENOMIC DNA]</scope>
</reference>
<dbReference type="EMBL" id="MHOT01000012">
    <property type="protein sequence ID" value="OGZ69320.1"/>
    <property type="molecule type" value="Genomic_DNA"/>
</dbReference>
<evidence type="ECO:0008006" key="3">
    <source>
        <dbReference type="Google" id="ProtNLM"/>
    </source>
</evidence>
<comment type="caution">
    <text evidence="1">The sequence shown here is derived from an EMBL/GenBank/DDBJ whole genome shotgun (WGS) entry which is preliminary data.</text>
</comment>
<dbReference type="InterPro" id="IPR036583">
    <property type="entry name" value="23S_rRNA_IVS_sf"/>
</dbReference>
<dbReference type="PANTHER" id="PTHR38471:SF2">
    <property type="entry name" value="FOUR HELIX BUNDLE PROTEIN"/>
    <property type="match status" value="1"/>
</dbReference>
<dbReference type="Pfam" id="PF05635">
    <property type="entry name" value="23S_rRNA_IVP"/>
    <property type="match status" value="1"/>
</dbReference>
<gene>
    <name evidence="1" type="ORF">A3D44_02575</name>
</gene>
<dbReference type="SUPFAM" id="SSF158446">
    <property type="entry name" value="IVS-encoded protein-like"/>
    <property type="match status" value="1"/>
</dbReference>
<proteinExistence type="predicted"/>
<dbReference type="NCBIfam" id="TIGR02436">
    <property type="entry name" value="four helix bundle protein"/>
    <property type="match status" value="1"/>
</dbReference>
<dbReference type="InterPro" id="IPR012657">
    <property type="entry name" value="23S_rRNA-intervening_sequence"/>
</dbReference>